<name>A0ABW1ZFC8_9BACT</name>
<comment type="caution">
    <text evidence="2">The sequence shown here is derived from an EMBL/GenBank/DDBJ whole genome shotgun (WGS) entry which is preliminary data.</text>
</comment>
<accession>A0ABW1ZFC8</accession>
<dbReference type="EMBL" id="JBHSWI010000001">
    <property type="protein sequence ID" value="MFC6646883.1"/>
    <property type="molecule type" value="Genomic_DNA"/>
</dbReference>
<keyword evidence="1" id="KW-0732">Signal</keyword>
<protein>
    <submittedName>
        <fullName evidence="2">Uncharacterized protein</fullName>
    </submittedName>
</protein>
<evidence type="ECO:0000256" key="1">
    <source>
        <dbReference type="SAM" id="SignalP"/>
    </source>
</evidence>
<keyword evidence="3" id="KW-1185">Reference proteome</keyword>
<evidence type="ECO:0000313" key="3">
    <source>
        <dbReference type="Proteomes" id="UP001596391"/>
    </source>
</evidence>
<feature type="chain" id="PRO_5046990197" evidence="1">
    <location>
        <begin position="23"/>
        <end position="99"/>
    </location>
</feature>
<dbReference type="RefSeq" id="WP_263371179.1">
    <property type="nucleotide sequence ID" value="NZ_JAGSYD010000002.1"/>
</dbReference>
<feature type="signal peptide" evidence="1">
    <location>
        <begin position="1"/>
        <end position="22"/>
    </location>
</feature>
<reference evidence="3" key="1">
    <citation type="journal article" date="2019" name="Int. J. Syst. Evol. Microbiol.">
        <title>The Global Catalogue of Microorganisms (GCM) 10K type strain sequencing project: providing services to taxonomists for standard genome sequencing and annotation.</title>
        <authorList>
            <consortium name="The Broad Institute Genomics Platform"/>
            <consortium name="The Broad Institute Genome Sequencing Center for Infectious Disease"/>
            <person name="Wu L."/>
            <person name="Ma J."/>
        </authorList>
    </citation>
    <scope>NUCLEOTIDE SEQUENCE [LARGE SCALE GENOMIC DNA]</scope>
    <source>
        <strain evidence="3">CGMCC 1.16026</strain>
    </source>
</reference>
<proteinExistence type="predicted"/>
<organism evidence="2 3">
    <name type="scientific">Granulicella cerasi</name>
    <dbReference type="NCBI Taxonomy" id="741063"/>
    <lineage>
        <taxon>Bacteria</taxon>
        <taxon>Pseudomonadati</taxon>
        <taxon>Acidobacteriota</taxon>
        <taxon>Terriglobia</taxon>
        <taxon>Terriglobales</taxon>
        <taxon>Acidobacteriaceae</taxon>
        <taxon>Granulicella</taxon>
    </lineage>
</organism>
<evidence type="ECO:0000313" key="2">
    <source>
        <dbReference type="EMBL" id="MFC6646883.1"/>
    </source>
</evidence>
<sequence length="99" mass="10684">MRLRVRQLACLLFLLASITAAAGDNSRHTTAEFAPRYVAVLQELHARNLRMLASAGEPDEASHVRPTALDAREHAALDTSWPMMPAAAHTSAIVARIAA</sequence>
<gene>
    <name evidence="2" type="ORF">ACFQBQ_15110</name>
</gene>
<dbReference type="Proteomes" id="UP001596391">
    <property type="component" value="Unassembled WGS sequence"/>
</dbReference>